<dbReference type="SUPFAM" id="SSF49899">
    <property type="entry name" value="Concanavalin A-like lectins/glucanases"/>
    <property type="match status" value="2"/>
</dbReference>
<evidence type="ECO:0008006" key="28">
    <source>
        <dbReference type="Google" id="ProtNLM"/>
    </source>
</evidence>
<sequence>SREHYLCDTEVNLCYSAPCQNNGTCKIREGGYTCVCPPGYTGVNCDIKLNIDPCKPNVCRSGSTCSPKLNGGFKCEECLPVAGSEHYTTLCELKSRSFIKDSFLTFPSLKQRHRLHLELKFATQSPNGLLLYNGRYNEQHDFIALEIVDSNVQFSFSLGSGITKAVASISDGVSDGHWHSVVVSYFNKTATVSIDNCDTSLALKYGNELGGKWACAGFAEHELEPRCASLTETCHRFLDLTGPLQLGGLPALPATFQPNNHHFEGCISDLRIDYRFIDLNSYVTDNGTTPGCPEKRSFCSSRPCRNGGECREGWAMYQCVCSEGYGGRDCSELISQPWRFSGDGTLSFNPLLRPIQLPWLNAISVRTLQSDTFLMSVQVGQNSSAVVSLKNGILHYTYNDDVLNLTSKTLSDGNWHRIEVTWIGTEIKLSVDYGERSVVTPFAVKIQGLFVGKILIGGPDNTYSSLNAGYNYLEGCIQDVRIGNHQTTLNRPTVRENVLDGCPSVMDCQTDCPSSAECIIEWGDSYCECKKGHVGPLCVPICTVSPCENAGSCIDNFSNPKGYQCKCNSTEYSGDYCEDKVSQPCPASWWGYPVCGPCNCDVDAGYNPDCDKTSGQCYCRENHYQPPGTIKCIPCDCYLTGSYSAQCDHETGQCRCREGVIGQKCDSCPNPYAEITLRGCEVIYDGCPRSSSNSVWWPRTNFDLEAIENCPKGSVGKASRSCDNLLGGWQQPDMFNCTSDRFVELRNQLSLIEKGELHLNSFVAIKLAADLHKATNLTQNLYGADVLVTYDLMQELLRHEFQMNGLNLTHSQDKDYVNNLVHSASVVLDNKYSQHWSRIKELTNEGAEHLVSAIESYINILSSSQHDTYTNPFEIVSPNMVLGLDIITPESIFGYESDSTPFLPNEVNYVTERVVIPDTSQFLQNGPNTLQSQGPIVSFPKYNNYIQDHSKFDIHSKIFVPLKLLGIQPLEAGELTTKHSLSESKAVLSYAQYKQAGLLFPSKYDDSVVRRWGIDITVGSPLISVSVLVPEFVEPVKKQHVEPKVVFEDFKAKDDESVKQLKKLLTESEVKLHENDAQYYKLEPHRMKRDQSSTKKLLYKSLAGIPLSLPIRLQIWLDSNATIFNERSNPQCVHWSTVRGFGEWSRVGCRTEMNEDWYEGYDDGLLLVNCTCNHLSTFAVLVDVVDLEYIPEPSLLEDISSYSCFSISLPLLLATYLILALIRGLQTNSNTIRKNLVLCVFLAELLYFISLKARKPMVSSEFTCKLIAIALHYLWLAAFSWMLVDALHLYRMLTEMRDINHGPMRFYYSVGYVLPAVVVSLAVGVRAHQYGNYYFCWVSLYESVVWSLVGPICLFVLLNLSVLVFCIRAAFTLQDHVLGFGNLRTLLWVSVIALPLLGATWVLALLAASERYPLLTPLLSIAVLSHAAFSLAGYCFANARVRQNLMRSVMRCMGKKVPLLETTSVAGVTSSSSHNIGGQSRSALAYRSTAFDGNRRNIGISASSTTSRSTTKTSSSPYRSDNQLRQTSTSTSNYNSTSDVPSYLQGFENDSALQHHRIAEEEERRDHHRAESDSDSDGSEGRSLELASSHSSDDDESSTRRHRTRNTGVSTARQGYLPNITEHVVSRCGTPPALNIVTNSQLFPAIQPMYAPRWSSQLPEAYLPSNSNVPEVGRWSAETGSDNEFCHKTNSPNPLPNPDVTPETCLPAVHPEQYVGRMHYDPHYIMNTETSKSDYLSKMMPHHDKNYQDYPDRCSDIDEKHHINDKYLFPYTAEEDHLSINYQSSRMMSPVTNDINNPGLEYQGSRMGSRMGSVLGSVHGSVCGSMRGSPSPLMPPVSMIHSSHPPEPAQWCWEYGINK</sequence>
<keyword evidence="2" id="KW-0217">Developmental protein</keyword>
<dbReference type="SMART" id="SM00303">
    <property type="entry name" value="GPS"/>
    <property type="match status" value="1"/>
</dbReference>
<feature type="domain" description="EGF-like" evidence="21">
    <location>
        <begin position="539"/>
        <end position="578"/>
    </location>
</feature>
<evidence type="ECO:0000256" key="13">
    <source>
        <dbReference type="ARBA" id="ARBA00023180"/>
    </source>
</evidence>
<feature type="disulfide bond" evidence="17">
    <location>
        <begin position="635"/>
        <end position="647"/>
    </location>
</feature>
<evidence type="ECO:0000256" key="4">
    <source>
        <dbReference type="ARBA" id="ARBA00022536"/>
    </source>
</evidence>
<keyword evidence="9" id="KW-0297">G-protein coupled receptor</keyword>
<dbReference type="CDD" id="cd00055">
    <property type="entry name" value="EGF_Lam"/>
    <property type="match status" value="2"/>
</dbReference>
<feature type="disulfide bond" evidence="17">
    <location>
        <begin position="656"/>
        <end position="665"/>
    </location>
</feature>
<dbReference type="PROSITE" id="PS50026">
    <property type="entry name" value="EGF_3"/>
    <property type="match status" value="3"/>
</dbReference>
<dbReference type="FunFam" id="1.20.1070.10:FF:000202">
    <property type="entry name" value="Cadherin EGF LAG seven-pass G-type receptor"/>
    <property type="match status" value="1"/>
</dbReference>
<dbReference type="Gene3D" id="1.20.1070.10">
    <property type="entry name" value="Rhodopsin 7-helix transmembrane proteins"/>
    <property type="match status" value="1"/>
</dbReference>
<dbReference type="FunFam" id="2.60.120.200:FF:000173">
    <property type="entry name" value="Cadherin EGF LAG seven-pass G-type receptor"/>
    <property type="match status" value="1"/>
</dbReference>
<evidence type="ECO:0000259" key="23">
    <source>
        <dbReference type="PROSITE" id="PS50221"/>
    </source>
</evidence>
<gene>
    <name evidence="26" type="ORF">ILUMI_00728</name>
</gene>
<feature type="domain" description="Laminin G" evidence="20">
    <location>
        <begin position="93"/>
        <end position="292"/>
    </location>
</feature>
<feature type="compositionally biased region" description="Polar residues" evidence="18">
    <location>
        <begin position="1517"/>
        <end position="1526"/>
    </location>
</feature>
<dbReference type="PROSITE" id="PS50025">
    <property type="entry name" value="LAM_G_DOMAIN"/>
    <property type="match status" value="2"/>
</dbReference>
<comment type="caution">
    <text evidence="16">Lacks conserved residue(s) required for the propagation of feature annotation.</text>
</comment>
<dbReference type="InterPro" id="IPR000742">
    <property type="entry name" value="EGF"/>
</dbReference>
<feature type="domain" description="EGF-like" evidence="21">
    <location>
        <begin position="10"/>
        <end position="46"/>
    </location>
</feature>
<dbReference type="Gene3D" id="2.10.25.10">
    <property type="entry name" value="Laminin"/>
    <property type="match status" value="4"/>
</dbReference>
<dbReference type="PRINTS" id="PR00249">
    <property type="entry name" value="GPCRSECRETIN"/>
</dbReference>
<feature type="transmembrane region" description="Helical" evidence="19">
    <location>
        <begin position="1266"/>
        <end position="1284"/>
    </location>
</feature>
<keyword evidence="5 19" id="KW-0812">Transmembrane</keyword>
<keyword evidence="3" id="KW-1003">Cell membrane</keyword>
<dbReference type="Gene3D" id="2.60.120.200">
    <property type="match status" value="2"/>
</dbReference>
<feature type="domain" description="EGF-like" evidence="21">
    <location>
        <begin position="295"/>
        <end position="331"/>
    </location>
</feature>
<evidence type="ECO:0000256" key="1">
    <source>
        <dbReference type="ARBA" id="ARBA00004651"/>
    </source>
</evidence>
<dbReference type="GO" id="GO:0009888">
    <property type="term" value="P:tissue development"/>
    <property type="evidence" value="ECO:0007669"/>
    <property type="project" value="UniProtKB-ARBA"/>
</dbReference>
<evidence type="ECO:0000259" key="20">
    <source>
        <dbReference type="PROSITE" id="PS50025"/>
    </source>
</evidence>
<keyword evidence="4 16" id="KW-0245">EGF-like domain</keyword>
<dbReference type="GO" id="GO:0004930">
    <property type="term" value="F:G protein-coupled receptor activity"/>
    <property type="evidence" value="ECO:0007669"/>
    <property type="project" value="UniProtKB-KW"/>
</dbReference>
<evidence type="ECO:0000256" key="18">
    <source>
        <dbReference type="SAM" id="MobiDB-lite"/>
    </source>
</evidence>
<keyword evidence="6" id="KW-0732">Signal</keyword>
<keyword evidence="13" id="KW-0325">Glycoprotein</keyword>
<dbReference type="CDD" id="cd15441">
    <property type="entry name" value="7tmB2_CELSR_Adhesion_IV"/>
    <property type="match status" value="1"/>
</dbReference>
<dbReference type="OrthoDB" id="26203at2759"/>
<dbReference type="Gene3D" id="2.60.220.50">
    <property type="match status" value="1"/>
</dbReference>
<evidence type="ECO:0000256" key="7">
    <source>
        <dbReference type="ARBA" id="ARBA00022737"/>
    </source>
</evidence>
<evidence type="ECO:0000256" key="9">
    <source>
        <dbReference type="ARBA" id="ARBA00023040"/>
    </source>
</evidence>
<evidence type="ECO:0000256" key="2">
    <source>
        <dbReference type="ARBA" id="ARBA00022473"/>
    </source>
</evidence>
<dbReference type="Pfam" id="PF00008">
    <property type="entry name" value="EGF"/>
    <property type="match status" value="2"/>
</dbReference>
<reference evidence="26" key="1">
    <citation type="submission" date="2019-08" db="EMBL/GenBank/DDBJ databases">
        <title>The genome of the North American firefly Photinus pyralis.</title>
        <authorList>
            <consortium name="Photinus pyralis genome working group"/>
            <person name="Fallon T.R."/>
            <person name="Sander Lower S.E."/>
            <person name="Weng J.-K."/>
        </authorList>
    </citation>
    <scope>NUCLEOTIDE SEQUENCE</scope>
    <source>
        <strain evidence="26">TRF0915ILg1</strain>
        <tissue evidence="26">Whole body</tissue>
    </source>
</reference>
<dbReference type="InterPro" id="IPR032471">
    <property type="entry name" value="AGRL2-4_GAIN_subdom_A"/>
</dbReference>
<dbReference type="InterPro" id="IPR036445">
    <property type="entry name" value="GPCR_2_extracell_dom_sf"/>
</dbReference>
<feature type="disulfide bond" evidence="16">
    <location>
        <begin position="36"/>
        <end position="45"/>
    </location>
</feature>
<keyword evidence="10 19" id="KW-0472">Membrane</keyword>
<feature type="transmembrane region" description="Helical" evidence="19">
    <location>
        <begin position="1205"/>
        <end position="1224"/>
    </location>
</feature>
<dbReference type="InterPro" id="IPR001791">
    <property type="entry name" value="Laminin_G"/>
</dbReference>
<evidence type="ECO:0000256" key="11">
    <source>
        <dbReference type="ARBA" id="ARBA00023157"/>
    </source>
</evidence>
<dbReference type="PROSITE" id="PS01248">
    <property type="entry name" value="EGF_LAM_1"/>
    <property type="match status" value="1"/>
</dbReference>
<dbReference type="SMART" id="SM00179">
    <property type="entry name" value="EGF_CA"/>
    <property type="match status" value="3"/>
</dbReference>
<keyword evidence="15 17" id="KW-0424">Laminin EGF-like domain</keyword>
<feature type="domain" description="Laminin EGF-like" evidence="22">
    <location>
        <begin position="635"/>
        <end position="682"/>
    </location>
</feature>
<dbReference type="FunFam" id="2.60.120.200:FF:000059">
    <property type="entry name" value="Cadherin EGF LAG seven-pass G-type receptor 1"/>
    <property type="match status" value="1"/>
</dbReference>
<feature type="region of interest" description="Disordered" evidence="18">
    <location>
        <begin position="1497"/>
        <end position="1544"/>
    </location>
</feature>
<dbReference type="InterPro" id="IPR050372">
    <property type="entry name" value="Neurexin-related_CASP"/>
</dbReference>
<evidence type="ECO:0000313" key="26">
    <source>
        <dbReference type="EMBL" id="KAF2905455.1"/>
    </source>
</evidence>
<keyword evidence="11 16" id="KW-1015">Disulfide bond</keyword>
<evidence type="ECO:0000256" key="17">
    <source>
        <dbReference type="PROSITE-ProRule" id="PRU00460"/>
    </source>
</evidence>
<evidence type="ECO:0000256" key="19">
    <source>
        <dbReference type="SAM" id="Phobius"/>
    </source>
</evidence>
<dbReference type="CDD" id="cd00054">
    <property type="entry name" value="EGF_CA"/>
    <property type="match status" value="2"/>
</dbReference>
<dbReference type="InterPro" id="IPR002049">
    <property type="entry name" value="LE_dom"/>
</dbReference>
<evidence type="ECO:0000256" key="8">
    <source>
        <dbReference type="ARBA" id="ARBA00022989"/>
    </source>
</evidence>
<evidence type="ECO:0000259" key="22">
    <source>
        <dbReference type="PROSITE" id="PS50027"/>
    </source>
</evidence>
<dbReference type="Pfam" id="PF16489">
    <property type="entry name" value="GAIN"/>
    <property type="match status" value="1"/>
</dbReference>
<dbReference type="GO" id="GO:0048513">
    <property type="term" value="P:animal organ development"/>
    <property type="evidence" value="ECO:0007669"/>
    <property type="project" value="UniProtKB-ARBA"/>
</dbReference>
<dbReference type="SMART" id="SM00181">
    <property type="entry name" value="EGF"/>
    <property type="match status" value="5"/>
</dbReference>
<feature type="domain" description="Laminin G" evidence="20">
    <location>
        <begin position="335"/>
        <end position="502"/>
    </location>
</feature>
<evidence type="ECO:0000256" key="15">
    <source>
        <dbReference type="ARBA" id="ARBA00023292"/>
    </source>
</evidence>
<dbReference type="EMBL" id="VTPC01000532">
    <property type="protein sequence ID" value="KAF2905455.1"/>
    <property type="molecule type" value="Genomic_DNA"/>
</dbReference>
<dbReference type="GO" id="GO:0005886">
    <property type="term" value="C:plasma membrane"/>
    <property type="evidence" value="ECO:0007669"/>
    <property type="project" value="UniProtKB-SubCell"/>
</dbReference>
<dbReference type="CDD" id="cd00110">
    <property type="entry name" value="LamG"/>
    <property type="match status" value="2"/>
</dbReference>
<dbReference type="SUPFAM" id="SSF57196">
    <property type="entry name" value="EGF/Laminin"/>
    <property type="match status" value="2"/>
</dbReference>
<dbReference type="PROSITE" id="PS01186">
    <property type="entry name" value="EGF_2"/>
    <property type="match status" value="2"/>
</dbReference>
<evidence type="ECO:0000256" key="16">
    <source>
        <dbReference type="PROSITE-ProRule" id="PRU00076"/>
    </source>
</evidence>
<dbReference type="Proteomes" id="UP000801492">
    <property type="component" value="Unassembled WGS sequence"/>
</dbReference>
<organism evidence="26 27">
    <name type="scientific">Ignelater luminosus</name>
    <name type="common">Cucubano</name>
    <name type="synonym">Pyrophorus luminosus</name>
    <dbReference type="NCBI Taxonomy" id="2038154"/>
    <lineage>
        <taxon>Eukaryota</taxon>
        <taxon>Metazoa</taxon>
        <taxon>Ecdysozoa</taxon>
        <taxon>Arthropoda</taxon>
        <taxon>Hexapoda</taxon>
        <taxon>Insecta</taxon>
        <taxon>Pterygota</taxon>
        <taxon>Neoptera</taxon>
        <taxon>Endopterygota</taxon>
        <taxon>Coleoptera</taxon>
        <taxon>Polyphaga</taxon>
        <taxon>Elateriformia</taxon>
        <taxon>Elateroidea</taxon>
        <taxon>Elateridae</taxon>
        <taxon>Agrypninae</taxon>
        <taxon>Pyrophorini</taxon>
        <taxon>Ignelater</taxon>
    </lineage>
</organism>
<dbReference type="Pfam" id="PF00002">
    <property type="entry name" value="7tm_2"/>
    <property type="match status" value="1"/>
</dbReference>
<evidence type="ECO:0000256" key="6">
    <source>
        <dbReference type="ARBA" id="ARBA00022729"/>
    </source>
</evidence>
<dbReference type="PANTHER" id="PTHR15036:SF85">
    <property type="entry name" value="SP2353, ISOFORM A"/>
    <property type="match status" value="1"/>
</dbReference>
<dbReference type="InterPro" id="IPR046338">
    <property type="entry name" value="GAIN_dom_sf"/>
</dbReference>
<evidence type="ECO:0000256" key="10">
    <source>
        <dbReference type="ARBA" id="ARBA00023136"/>
    </source>
</evidence>
<dbReference type="InterPro" id="IPR001881">
    <property type="entry name" value="EGF-like_Ca-bd_dom"/>
</dbReference>
<feature type="non-terminal residue" evidence="26">
    <location>
        <position position="1859"/>
    </location>
</feature>
<dbReference type="PROSITE" id="PS50027">
    <property type="entry name" value="EGF_LAM_2"/>
    <property type="match status" value="1"/>
</dbReference>
<dbReference type="FunFam" id="2.10.25.10:FF:000011">
    <property type="entry name" value="Cadherin EGF LAG seven-pass G-type receptor"/>
    <property type="match status" value="1"/>
</dbReference>
<evidence type="ECO:0000259" key="21">
    <source>
        <dbReference type="PROSITE" id="PS50026"/>
    </source>
</evidence>
<feature type="transmembrane region" description="Helical" evidence="19">
    <location>
        <begin position="1236"/>
        <end position="1254"/>
    </location>
</feature>
<dbReference type="InterPro" id="IPR057244">
    <property type="entry name" value="GAIN_B"/>
</dbReference>
<keyword evidence="8 19" id="KW-1133">Transmembrane helix</keyword>
<dbReference type="GO" id="GO:0048731">
    <property type="term" value="P:system development"/>
    <property type="evidence" value="ECO:0007669"/>
    <property type="project" value="UniProtKB-ARBA"/>
</dbReference>
<evidence type="ECO:0000256" key="5">
    <source>
        <dbReference type="ARBA" id="ARBA00022692"/>
    </source>
</evidence>
<feature type="compositionally biased region" description="Basic and acidic residues" evidence="18">
    <location>
        <begin position="1559"/>
        <end position="1572"/>
    </location>
</feature>
<dbReference type="GO" id="GO:0030054">
    <property type="term" value="C:cell junction"/>
    <property type="evidence" value="ECO:0007669"/>
    <property type="project" value="UniProtKB-ARBA"/>
</dbReference>
<evidence type="ECO:0000256" key="14">
    <source>
        <dbReference type="ARBA" id="ARBA00023224"/>
    </source>
</evidence>
<dbReference type="PROSITE" id="PS00022">
    <property type="entry name" value="EGF_1"/>
    <property type="match status" value="2"/>
</dbReference>
<dbReference type="GO" id="GO:0009653">
    <property type="term" value="P:anatomical structure morphogenesis"/>
    <property type="evidence" value="ECO:0007669"/>
    <property type="project" value="UniProtKB-ARBA"/>
</dbReference>
<feature type="disulfide bond" evidence="16">
    <location>
        <begin position="321"/>
        <end position="330"/>
    </location>
</feature>
<dbReference type="GO" id="GO:0007166">
    <property type="term" value="P:cell surface receptor signaling pathway"/>
    <property type="evidence" value="ECO:0007669"/>
    <property type="project" value="InterPro"/>
</dbReference>
<dbReference type="SMART" id="SM00282">
    <property type="entry name" value="LamG"/>
    <property type="match status" value="2"/>
</dbReference>
<dbReference type="InterPro" id="IPR017981">
    <property type="entry name" value="GPCR_2-like_7TM"/>
</dbReference>
<dbReference type="PROSITE" id="PS50221">
    <property type="entry name" value="GAIN_B"/>
    <property type="match status" value="1"/>
</dbReference>
<feature type="domain" description="G-protein coupled receptors family 2 profile 1" evidence="24">
    <location>
        <begin position="655"/>
        <end position="741"/>
    </location>
</feature>
<dbReference type="SMART" id="SM00180">
    <property type="entry name" value="EGF_Lam"/>
    <property type="match status" value="1"/>
</dbReference>
<feature type="transmembrane region" description="Helical" evidence="19">
    <location>
        <begin position="1414"/>
        <end position="1437"/>
    </location>
</feature>
<proteinExistence type="predicted"/>
<dbReference type="SMART" id="SM00008">
    <property type="entry name" value="HormR"/>
    <property type="match status" value="1"/>
</dbReference>
<feature type="transmembrane region" description="Helical" evidence="19">
    <location>
        <begin position="1345"/>
        <end position="1373"/>
    </location>
</feature>
<protein>
    <recommendedName>
        <fullName evidence="28">Protocadherin-like wing polarity protein stan</fullName>
    </recommendedName>
</protein>
<dbReference type="InterPro" id="IPR013320">
    <property type="entry name" value="ConA-like_dom_sf"/>
</dbReference>
<feature type="region of interest" description="Disordered" evidence="18">
    <location>
        <begin position="1559"/>
        <end position="1615"/>
    </location>
</feature>
<name>A0A8K0DS42_IGNLU</name>
<dbReference type="Gene3D" id="4.10.1240.10">
    <property type="entry name" value="GPCR, family 2, extracellular hormone receptor domain"/>
    <property type="match status" value="1"/>
</dbReference>
<feature type="transmembrane region" description="Helical" evidence="19">
    <location>
        <begin position="1305"/>
        <end position="1325"/>
    </location>
</feature>
<evidence type="ECO:0000256" key="12">
    <source>
        <dbReference type="ARBA" id="ARBA00023170"/>
    </source>
</evidence>
<dbReference type="PROSITE" id="PS50227">
    <property type="entry name" value="G_PROTEIN_RECEP_F2_3"/>
    <property type="match status" value="1"/>
</dbReference>
<dbReference type="PROSITE" id="PS50261">
    <property type="entry name" value="G_PROTEIN_RECEP_F2_4"/>
    <property type="match status" value="1"/>
</dbReference>
<evidence type="ECO:0000256" key="3">
    <source>
        <dbReference type="ARBA" id="ARBA00022475"/>
    </source>
</evidence>
<dbReference type="PANTHER" id="PTHR15036">
    <property type="entry name" value="PIKACHURIN-LIKE PROTEIN"/>
    <property type="match status" value="1"/>
</dbReference>
<dbReference type="InterPro" id="IPR000832">
    <property type="entry name" value="GPCR_2_secretin-like"/>
</dbReference>
<dbReference type="GO" id="GO:0005576">
    <property type="term" value="C:extracellular region"/>
    <property type="evidence" value="ECO:0007669"/>
    <property type="project" value="UniProtKB-ARBA"/>
</dbReference>
<dbReference type="Pfam" id="PF00053">
    <property type="entry name" value="EGF_laminin"/>
    <property type="match status" value="1"/>
</dbReference>
<keyword evidence="12" id="KW-0675">Receptor</keyword>
<keyword evidence="27" id="KW-1185">Reference proteome</keyword>
<feature type="disulfide bond" evidence="17">
    <location>
        <begin position="637"/>
        <end position="654"/>
    </location>
</feature>
<evidence type="ECO:0000259" key="24">
    <source>
        <dbReference type="PROSITE" id="PS50227"/>
    </source>
</evidence>
<dbReference type="GO" id="GO:0048468">
    <property type="term" value="P:cell development"/>
    <property type="evidence" value="ECO:0007669"/>
    <property type="project" value="UniProtKB-ARBA"/>
</dbReference>
<comment type="subcellular location">
    <subcellularLocation>
        <location evidence="1">Cell membrane</location>
        <topology evidence="1">Multi-pass membrane protein</topology>
    </subcellularLocation>
</comment>
<feature type="compositionally biased region" description="Low complexity" evidence="18">
    <location>
        <begin position="1527"/>
        <end position="1538"/>
    </location>
</feature>
<feature type="domain" description="GAIN-B" evidence="23">
    <location>
        <begin position="1024"/>
        <end position="1188"/>
    </location>
</feature>
<dbReference type="GO" id="GO:0005509">
    <property type="term" value="F:calcium ion binding"/>
    <property type="evidence" value="ECO:0007669"/>
    <property type="project" value="InterPro"/>
</dbReference>
<feature type="domain" description="G-protein coupled receptors family 2 profile 2" evidence="25">
    <location>
        <begin position="1197"/>
        <end position="1438"/>
    </location>
</feature>
<dbReference type="InterPro" id="IPR000203">
    <property type="entry name" value="GPS"/>
</dbReference>
<dbReference type="FunFam" id="2.10.25.10:FF:000122">
    <property type="entry name" value="Protein crumbs homolog 2"/>
    <property type="match status" value="1"/>
</dbReference>
<accession>A0A8K0DS42</accession>
<comment type="caution">
    <text evidence="26">The sequence shown here is derived from an EMBL/GenBank/DDBJ whole genome shotgun (WGS) entry which is preliminary data.</text>
</comment>
<dbReference type="GO" id="GO:0007155">
    <property type="term" value="P:cell adhesion"/>
    <property type="evidence" value="ECO:0007669"/>
    <property type="project" value="UniProtKB-ARBA"/>
</dbReference>
<dbReference type="InterPro" id="IPR001879">
    <property type="entry name" value="GPCR_2_extracellular_dom"/>
</dbReference>
<keyword evidence="7" id="KW-0677">Repeat</keyword>
<feature type="transmembrane region" description="Helical" evidence="19">
    <location>
        <begin position="1385"/>
        <end position="1408"/>
    </location>
</feature>
<keyword evidence="14" id="KW-0807">Transducer</keyword>
<dbReference type="FunFam" id="4.10.1240.10:FF:000021">
    <property type="entry name" value="Cadherin EGF LAG seven-pass G-type receptor"/>
    <property type="match status" value="1"/>
</dbReference>
<feature type="compositionally biased region" description="Low complexity" evidence="18">
    <location>
        <begin position="1501"/>
        <end position="1516"/>
    </location>
</feature>
<evidence type="ECO:0000259" key="25">
    <source>
        <dbReference type="PROSITE" id="PS50261"/>
    </source>
</evidence>
<dbReference type="Gene3D" id="1.25.40.610">
    <property type="match status" value="1"/>
</dbReference>
<dbReference type="Pfam" id="PF02210">
    <property type="entry name" value="Laminin_G_2"/>
    <property type="match status" value="2"/>
</dbReference>
<evidence type="ECO:0000313" key="27">
    <source>
        <dbReference type="Proteomes" id="UP000801492"/>
    </source>
</evidence>